<keyword evidence="2 4" id="KW-0808">Transferase</keyword>
<accession>A0AAX2GYJ1</accession>
<dbReference type="GO" id="GO:0008914">
    <property type="term" value="F:leucyl-tRNA--protein transferase activity"/>
    <property type="evidence" value="ECO:0007669"/>
    <property type="project" value="UniProtKB-UniRule"/>
</dbReference>
<dbReference type="GO" id="GO:0030163">
    <property type="term" value="P:protein catabolic process"/>
    <property type="evidence" value="ECO:0007669"/>
    <property type="project" value="UniProtKB-UniRule"/>
</dbReference>
<comment type="subcellular location">
    <subcellularLocation>
        <location evidence="4">Cytoplasm</location>
    </subcellularLocation>
</comment>
<name>A0AAX2GYJ1_9FLAO</name>
<reference evidence="6 8" key="2">
    <citation type="submission" date="2017-06" db="EMBL/GenBank/DDBJ databases">
        <authorList>
            <consortium name="Pathogen Informatics"/>
        </authorList>
    </citation>
    <scope>NUCLEOTIDE SEQUENCE [LARGE SCALE GENOMIC DNA]</scope>
    <source>
        <strain evidence="6 8">NCTC12947</strain>
    </source>
</reference>
<dbReference type="InterPro" id="IPR016181">
    <property type="entry name" value="Acyl_CoA_acyltransferase"/>
</dbReference>
<dbReference type="NCBIfam" id="TIGR00667">
    <property type="entry name" value="aat"/>
    <property type="match status" value="1"/>
</dbReference>
<dbReference type="PANTHER" id="PTHR30098:SF2">
    <property type="entry name" value="LEUCYL_PHENYLALANYL-TRNA--PROTEIN TRANSFERASE"/>
    <property type="match status" value="1"/>
</dbReference>
<gene>
    <name evidence="4 6" type="primary">aat</name>
    <name evidence="5" type="ORF">AXF12_02510</name>
    <name evidence="6" type="ORF">SAMEA44541418_01243</name>
</gene>
<evidence type="ECO:0000313" key="7">
    <source>
        <dbReference type="Proteomes" id="UP000065822"/>
    </source>
</evidence>
<organism evidence="6 8">
    <name type="scientific">Capnocytophaga haemolytica</name>
    <dbReference type="NCBI Taxonomy" id="45243"/>
    <lineage>
        <taxon>Bacteria</taxon>
        <taxon>Pseudomonadati</taxon>
        <taxon>Bacteroidota</taxon>
        <taxon>Flavobacteriia</taxon>
        <taxon>Flavobacteriales</taxon>
        <taxon>Flavobacteriaceae</taxon>
        <taxon>Capnocytophaga</taxon>
    </lineage>
</organism>
<dbReference type="InterPro" id="IPR042221">
    <property type="entry name" value="Leu/Phe-tRNA_Trfase_N"/>
</dbReference>
<dbReference type="KEGG" id="chg:AXF12_02510"/>
<dbReference type="GO" id="GO:0005737">
    <property type="term" value="C:cytoplasm"/>
    <property type="evidence" value="ECO:0007669"/>
    <property type="project" value="UniProtKB-SubCell"/>
</dbReference>
<evidence type="ECO:0000313" key="8">
    <source>
        <dbReference type="Proteomes" id="UP000215539"/>
    </source>
</evidence>
<keyword evidence="7" id="KW-1185">Reference proteome</keyword>
<comment type="function">
    <text evidence="4">Functions in the N-end rule pathway of protein degradation where it conjugates Leu, Phe and, less efficiently, Met from aminoacyl-tRNAs to the N-termini of proteins containing an N-terminal arginine or lysine.</text>
</comment>
<sequence>MKRLEHNIPFPSFEEISEEGIIAFGGELTTKRLIEAYSKGIFPWYGADEPVLWWCPDPRFVLFREKLHLSKRVRKLLKEKVYRVTYDQRFEEVMHHCATVERKGQHGTWIHPEMIKAYTALHRKGIAHSVEVWQGEELIGGLYGIRMGAVFCGESMFSLAPNASEYGFITMLEEDEGISMVDCQVYSAYLERLGAEEVPRDIFLLLFHLLKG</sequence>
<comment type="catalytic activity">
    <reaction evidence="4">
        <text>N-terminal L-lysyl-[protein] + L-leucyl-tRNA(Leu) = N-terminal L-leucyl-L-lysyl-[protein] + tRNA(Leu) + H(+)</text>
        <dbReference type="Rhea" id="RHEA:12340"/>
        <dbReference type="Rhea" id="RHEA-COMP:9613"/>
        <dbReference type="Rhea" id="RHEA-COMP:9622"/>
        <dbReference type="Rhea" id="RHEA-COMP:12670"/>
        <dbReference type="Rhea" id="RHEA-COMP:12671"/>
        <dbReference type="ChEBI" id="CHEBI:15378"/>
        <dbReference type="ChEBI" id="CHEBI:65249"/>
        <dbReference type="ChEBI" id="CHEBI:78442"/>
        <dbReference type="ChEBI" id="CHEBI:78494"/>
        <dbReference type="ChEBI" id="CHEBI:133043"/>
        <dbReference type="EC" id="2.3.2.6"/>
    </reaction>
</comment>
<protein>
    <recommendedName>
        <fullName evidence="4">Leucyl/phenylalanyl-tRNA--protein transferase</fullName>
        <ecNumber evidence="4">2.3.2.6</ecNumber>
    </recommendedName>
    <alternativeName>
        <fullName evidence="4">L/F-transferase</fullName>
    </alternativeName>
    <alternativeName>
        <fullName evidence="4">Leucyltransferase</fullName>
    </alternativeName>
    <alternativeName>
        <fullName evidence="4">Phenyalanyltransferase</fullName>
    </alternativeName>
</protein>
<reference evidence="5 7" key="1">
    <citation type="submission" date="2016-02" db="EMBL/GenBank/DDBJ databases">
        <authorList>
            <person name="Holder M.E."/>
            <person name="Ajami N.J."/>
            <person name="Petrosino J.F."/>
        </authorList>
    </citation>
    <scope>NUCLEOTIDE SEQUENCE [LARGE SCALE GENOMIC DNA]</scope>
    <source>
        <strain evidence="5 7">CCUG 32990</strain>
    </source>
</reference>
<comment type="catalytic activity">
    <reaction evidence="4">
        <text>N-terminal L-arginyl-[protein] + L-leucyl-tRNA(Leu) = N-terminal L-leucyl-L-arginyl-[protein] + tRNA(Leu) + H(+)</text>
        <dbReference type="Rhea" id="RHEA:50416"/>
        <dbReference type="Rhea" id="RHEA-COMP:9613"/>
        <dbReference type="Rhea" id="RHEA-COMP:9622"/>
        <dbReference type="Rhea" id="RHEA-COMP:12672"/>
        <dbReference type="Rhea" id="RHEA-COMP:12673"/>
        <dbReference type="ChEBI" id="CHEBI:15378"/>
        <dbReference type="ChEBI" id="CHEBI:64719"/>
        <dbReference type="ChEBI" id="CHEBI:78442"/>
        <dbReference type="ChEBI" id="CHEBI:78494"/>
        <dbReference type="ChEBI" id="CHEBI:133044"/>
        <dbReference type="EC" id="2.3.2.6"/>
    </reaction>
</comment>
<dbReference type="EC" id="2.3.2.6" evidence="4"/>
<dbReference type="EMBL" id="LT906449">
    <property type="protein sequence ID" value="SNV09894.1"/>
    <property type="molecule type" value="Genomic_DNA"/>
</dbReference>
<evidence type="ECO:0000256" key="1">
    <source>
        <dbReference type="ARBA" id="ARBA00022490"/>
    </source>
</evidence>
<dbReference type="InterPro" id="IPR004616">
    <property type="entry name" value="Leu/Phe-tRNA_Trfase"/>
</dbReference>
<comment type="catalytic activity">
    <reaction evidence="4">
        <text>L-phenylalanyl-tRNA(Phe) + an N-terminal L-alpha-aminoacyl-[protein] = an N-terminal L-phenylalanyl-L-alpha-aminoacyl-[protein] + tRNA(Phe)</text>
        <dbReference type="Rhea" id="RHEA:43632"/>
        <dbReference type="Rhea" id="RHEA-COMP:9668"/>
        <dbReference type="Rhea" id="RHEA-COMP:9699"/>
        <dbReference type="Rhea" id="RHEA-COMP:10636"/>
        <dbReference type="Rhea" id="RHEA-COMP:10637"/>
        <dbReference type="ChEBI" id="CHEBI:78442"/>
        <dbReference type="ChEBI" id="CHEBI:78531"/>
        <dbReference type="ChEBI" id="CHEBI:78597"/>
        <dbReference type="ChEBI" id="CHEBI:83561"/>
        <dbReference type="EC" id="2.3.2.6"/>
    </reaction>
</comment>
<evidence type="ECO:0000256" key="4">
    <source>
        <dbReference type="HAMAP-Rule" id="MF_00688"/>
    </source>
</evidence>
<dbReference type="Proteomes" id="UP000215539">
    <property type="component" value="Chromosome 1"/>
</dbReference>
<keyword evidence="3 4" id="KW-0012">Acyltransferase</keyword>
<dbReference type="Gene3D" id="3.40.630.70">
    <property type="entry name" value="Leucyl/phenylalanyl-tRNA-protein transferase, C-terminal domain"/>
    <property type="match status" value="1"/>
</dbReference>
<dbReference type="InterPro" id="IPR042203">
    <property type="entry name" value="Leu/Phe-tRNA_Trfase_C"/>
</dbReference>
<dbReference type="Proteomes" id="UP000065822">
    <property type="component" value="Chromosome"/>
</dbReference>
<dbReference type="SUPFAM" id="SSF55729">
    <property type="entry name" value="Acyl-CoA N-acyltransferases (Nat)"/>
    <property type="match status" value="1"/>
</dbReference>
<dbReference type="RefSeq" id="WP_066428063.1">
    <property type="nucleotide sequence ID" value="NZ_CP014227.1"/>
</dbReference>
<evidence type="ECO:0000256" key="3">
    <source>
        <dbReference type="ARBA" id="ARBA00023315"/>
    </source>
</evidence>
<proteinExistence type="inferred from homology"/>
<dbReference type="HAMAP" id="MF_00688">
    <property type="entry name" value="Leu_Phe_trans"/>
    <property type="match status" value="1"/>
</dbReference>
<evidence type="ECO:0000313" key="6">
    <source>
        <dbReference type="EMBL" id="SNV09894.1"/>
    </source>
</evidence>
<dbReference type="AlphaFoldDB" id="A0AAX2GYJ1"/>
<comment type="similarity">
    <text evidence="4">Belongs to the L/F-transferase family.</text>
</comment>
<evidence type="ECO:0000256" key="2">
    <source>
        <dbReference type="ARBA" id="ARBA00022679"/>
    </source>
</evidence>
<keyword evidence="1 4" id="KW-0963">Cytoplasm</keyword>
<dbReference type="EMBL" id="CP014227">
    <property type="protein sequence ID" value="AMD84497.1"/>
    <property type="molecule type" value="Genomic_DNA"/>
</dbReference>
<dbReference type="Pfam" id="PF03588">
    <property type="entry name" value="Leu_Phe_trans"/>
    <property type="match status" value="1"/>
</dbReference>
<dbReference type="Gene3D" id="3.30.70.3550">
    <property type="entry name" value="Leucyl/phenylalanyl-tRNA-protein transferase, N-terminal domain"/>
    <property type="match status" value="1"/>
</dbReference>
<evidence type="ECO:0000313" key="5">
    <source>
        <dbReference type="EMBL" id="AMD84497.1"/>
    </source>
</evidence>
<dbReference type="PANTHER" id="PTHR30098">
    <property type="entry name" value="LEUCYL/PHENYLALANYL-TRNA--PROTEIN TRANSFERASE"/>
    <property type="match status" value="1"/>
</dbReference>